<evidence type="ECO:0000256" key="1">
    <source>
        <dbReference type="SAM" id="MobiDB-lite"/>
    </source>
</evidence>
<evidence type="ECO:0000313" key="3">
    <source>
        <dbReference type="Proteomes" id="UP000287651"/>
    </source>
</evidence>
<reference evidence="2 3" key="1">
    <citation type="journal article" date="2014" name="Agronomy (Basel)">
        <title>A Draft Genome Sequence for Ensete ventricosum, the Drought-Tolerant Tree Against Hunger.</title>
        <authorList>
            <person name="Harrison J."/>
            <person name="Moore K.A."/>
            <person name="Paszkiewicz K."/>
            <person name="Jones T."/>
            <person name="Grant M."/>
            <person name="Ambacheew D."/>
            <person name="Muzemil S."/>
            <person name="Studholme D.J."/>
        </authorList>
    </citation>
    <scope>NUCLEOTIDE SEQUENCE [LARGE SCALE GENOMIC DNA]</scope>
</reference>
<feature type="region of interest" description="Disordered" evidence="1">
    <location>
        <begin position="1"/>
        <end position="27"/>
    </location>
</feature>
<protein>
    <submittedName>
        <fullName evidence="2">Uncharacterized protein</fullName>
    </submittedName>
</protein>
<dbReference type="AlphaFoldDB" id="A0A426Y9X2"/>
<name>A0A426Y9X2_ENSVE</name>
<accession>A0A426Y9X2</accession>
<evidence type="ECO:0000313" key="2">
    <source>
        <dbReference type="EMBL" id="RRT48543.1"/>
    </source>
</evidence>
<dbReference type="EMBL" id="AMZH03013887">
    <property type="protein sequence ID" value="RRT48543.1"/>
    <property type="molecule type" value="Genomic_DNA"/>
</dbReference>
<feature type="compositionally biased region" description="Polar residues" evidence="1">
    <location>
        <begin position="1"/>
        <end position="11"/>
    </location>
</feature>
<gene>
    <name evidence="2" type="ORF">B296_00053011</name>
</gene>
<organism evidence="2 3">
    <name type="scientific">Ensete ventricosum</name>
    <name type="common">Abyssinian banana</name>
    <name type="synonym">Musa ensete</name>
    <dbReference type="NCBI Taxonomy" id="4639"/>
    <lineage>
        <taxon>Eukaryota</taxon>
        <taxon>Viridiplantae</taxon>
        <taxon>Streptophyta</taxon>
        <taxon>Embryophyta</taxon>
        <taxon>Tracheophyta</taxon>
        <taxon>Spermatophyta</taxon>
        <taxon>Magnoliopsida</taxon>
        <taxon>Liliopsida</taxon>
        <taxon>Zingiberales</taxon>
        <taxon>Musaceae</taxon>
        <taxon>Ensete</taxon>
    </lineage>
</organism>
<dbReference type="Proteomes" id="UP000287651">
    <property type="component" value="Unassembled WGS sequence"/>
</dbReference>
<sequence length="97" mass="11194">MASHHNSQDGNTWYGAEQDTSSLAKRTNKLTKAVVAIKRLRATPREQKRLAAVHPEWSAKRWFNPTRCRLPGDPHERPRANYPVTHAYDLAQSYRVK</sequence>
<comment type="caution">
    <text evidence="2">The sequence shown here is derived from an EMBL/GenBank/DDBJ whole genome shotgun (WGS) entry which is preliminary data.</text>
</comment>
<proteinExistence type="predicted"/>